<evidence type="ECO:0000256" key="4">
    <source>
        <dbReference type="ARBA" id="ARBA00022692"/>
    </source>
</evidence>
<dbReference type="Proteomes" id="UP000477083">
    <property type="component" value="Unassembled WGS sequence"/>
</dbReference>
<keyword evidence="6 7" id="KW-0472">Membrane</keyword>
<evidence type="ECO:0000313" key="8">
    <source>
        <dbReference type="EMBL" id="MZQ91245.1"/>
    </source>
</evidence>
<evidence type="ECO:0000256" key="6">
    <source>
        <dbReference type="ARBA" id="ARBA00023136"/>
    </source>
</evidence>
<dbReference type="GO" id="GO:0005886">
    <property type="term" value="C:plasma membrane"/>
    <property type="evidence" value="ECO:0007669"/>
    <property type="project" value="UniProtKB-SubCell"/>
</dbReference>
<feature type="transmembrane region" description="Helical" evidence="7">
    <location>
        <begin position="331"/>
        <end position="354"/>
    </location>
</feature>
<keyword evidence="3" id="KW-1003">Cell membrane</keyword>
<dbReference type="EMBL" id="WWNR01000020">
    <property type="protein sequence ID" value="MZQ91245.1"/>
    <property type="molecule type" value="Genomic_DNA"/>
</dbReference>
<comment type="caution">
    <text evidence="8">The sequence shown here is derived from an EMBL/GenBank/DDBJ whole genome shotgun (WGS) entry which is preliminary data.</text>
</comment>
<sequence>MAEDPKRHRPAGSGRVAFRGMVWTAAALIFSKALSFVSQIALGYLLAVETYAIFALVTTAMIFVSGFQNSGVSKALIQQQERLDDLLPEYSAFALWMGLIGFVLLVVTGAAFQSLYDVPGLFPIIFVQALSLPLIAMSTILMAVLSARLAFRTINLIEMRRSLAYYAVLIVGAALGTAGFTMALALVAGAILHLAMLTRAAAPFRIGIRLSFARFRALAWQLRWIIISAFLFALGMNGDYLVLAKMLHPQELGYYFFGFMLITNVTILLASGINQTLLPVFSRLKNDLPALQRQVLMSSGAITLLACILSICLIGFGAVMVHLIWGGKWDGAIVVVLSVAAIQPLRLTATMGGVVLEAQGAWSLRLATLLFDGALILICSAVGAWLGGLFGASIAVAVQRAVTGLVTFPMGARRIGIGWRRIVAFWLRCLGPYVLVVAGLFLLAPDRYADADTWVIVGRAALETAGALAVFMAANMVLNRDLLGAMAGVIRSRKPA</sequence>
<accession>A0A6L8VLI9</accession>
<dbReference type="RefSeq" id="WP_161348626.1">
    <property type="nucleotide sequence ID" value="NZ_BMGW01000019.1"/>
</dbReference>
<keyword evidence="5 7" id="KW-1133">Transmembrane helix</keyword>
<comment type="subcellular location">
    <subcellularLocation>
        <location evidence="1">Cell membrane</location>
        <topology evidence="1">Multi-pass membrane protein</topology>
    </subcellularLocation>
</comment>
<feature type="transmembrane region" description="Helical" evidence="7">
    <location>
        <begin position="21"/>
        <end position="45"/>
    </location>
</feature>
<feature type="transmembrane region" description="Helical" evidence="7">
    <location>
        <begin position="124"/>
        <end position="151"/>
    </location>
</feature>
<proteinExistence type="inferred from homology"/>
<dbReference type="PANTHER" id="PTHR30250">
    <property type="entry name" value="PST FAMILY PREDICTED COLANIC ACID TRANSPORTER"/>
    <property type="match status" value="1"/>
</dbReference>
<evidence type="ECO:0000256" key="5">
    <source>
        <dbReference type="ARBA" id="ARBA00022989"/>
    </source>
</evidence>
<gene>
    <name evidence="8" type="ORF">GS660_19340</name>
</gene>
<feature type="transmembrane region" description="Helical" evidence="7">
    <location>
        <begin position="93"/>
        <end position="112"/>
    </location>
</feature>
<feature type="transmembrane region" description="Helical" evidence="7">
    <location>
        <begin position="255"/>
        <end position="281"/>
    </location>
</feature>
<dbReference type="PANTHER" id="PTHR30250:SF10">
    <property type="entry name" value="LIPOPOLYSACCHARIDE BIOSYNTHESIS PROTEIN WZXC"/>
    <property type="match status" value="1"/>
</dbReference>
<feature type="transmembrane region" description="Helical" evidence="7">
    <location>
        <begin position="456"/>
        <end position="478"/>
    </location>
</feature>
<dbReference type="OrthoDB" id="7830132at2"/>
<feature type="transmembrane region" description="Helical" evidence="7">
    <location>
        <begin position="302"/>
        <end position="325"/>
    </location>
</feature>
<feature type="transmembrane region" description="Helical" evidence="7">
    <location>
        <begin position="423"/>
        <end position="444"/>
    </location>
</feature>
<evidence type="ECO:0000256" key="1">
    <source>
        <dbReference type="ARBA" id="ARBA00004651"/>
    </source>
</evidence>
<name>A0A6L8VLI9_9RHOB</name>
<organism evidence="8 9">
    <name type="scientific">Frigidibacter albus</name>
    <dbReference type="NCBI Taxonomy" id="1465486"/>
    <lineage>
        <taxon>Bacteria</taxon>
        <taxon>Pseudomonadati</taxon>
        <taxon>Pseudomonadota</taxon>
        <taxon>Alphaproteobacteria</taxon>
        <taxon>Rhodobacterales</taxon>
        <taxon>Paracoccaceae</taxon>
        <taxon>Frigidibacter</taxon>
    </lineage>
</organism>
<feature type="transmembrane region" description="Helical" evidence="7">
    <location>
        <begin position="366"/>
        <end position="386"/>
    </location>
</feature>
<dbReference type="Pfam" id="PF13440">
    <property type="entry name" value="Polysacc_synt_3"/>
    <property type="match status" value="1"/>
</dbReference>
<evidence type="ECO:0000256" key="7">
    <source>
        <dbReference type="SAM" id="Phobius"/>
    </source>
</evidence>
<evidence type="ECO:0000256" key="2">
    <source>
        <dbReference type="ARBA" id="ARBA00007430"/>
    </source>
</evidence>
<dbReference type="InterPro" id="IPR050833">
    <property type="entry name" value="Poly_Biosynth_Transport"/>
</dbReference>
<feature type="transmembrane region" description="Helical" evidence="7">
    <location>
        <begin position="51"/>
        <end position="72"/>
    </location>
</feature>
<comment type="similarity">
    <text evidence="2">Belongs to the polysaccharide synthase family.</text>
</comment>
<evidence type="ECO:0000256" key="3">
    <source>
        <dbReference type="ARBA" id="ARBA00022475"/>
    </source>
</evidence>
<reference evidence="8 9" key="1">
    <citation type="submission" date="2020-01" db="EMBL/GenBank/DDBJ databases">
        <title>Frigidibacter albus SP32T (=CGMCC 1.13995T).</title>
        <authorList>
            <person name="Liao X."/>
        </authorList>
    </citation>
    <scope>NUCLEOTIDE SEQUENCE [LARGE SCALE GENOMIC DNA]</scope>
    <source>
        <strain evidence="8 9">SP32</strain>
    </source>
</reference>
<feature type="transmembrane region" description="Helical" evidence="7">
    <location>
        <begin position="163"/>
        <end position="185"/>
    </location>
</feature>
<protein>
    <submittedName>
        <fullName evidence="8">Oligosaccharide flippase family protein</fullName>
    </submittedName>
</protein>
<keyword evidence="9" id="KW-1185">Reference proteome</keyword>
<feature type="transmembrane region" description="Helical" evidence="7">
    <location>
        <begin position="224"/>
        <end position="243"/>
    </location>
</feature>
<dbReference type="AlphaFoldDB" id="A0A6L8VLI9"/>
<keyword evidence="4 7" id="KW-0812">Transmembrane</keyword>
<evidence type="ECO:0000313" key="9">
    <source>
        <dbReference type="Proteomes" id="UP000477083"/>
    </source>
</evidence>